<dbReference type="InterPro" id="IPR054463">
    <property type="entry name" value="PexRD54_WY"/>
</dbReference>
<evidence type="ECO:0000256" key="2">
    <source>
        <dbReference type="ARBA" id="ARBA00004613"/>
    </source>
</evidence>
<dbReference type="AlphaFoldDB" id="A0A8S9U161"/>
<comment type="similarity">
    <text evidence="3">Belongs to the RxLR effector family.</text>
</comment>
<keyword evidence="4" id="KW-0964">Secreted</keyword>
<evidence type="ECO:0000256" key="6">
    <source>
        <dbReference type="ARBA" id="ARBA00023026"/>
    </source>
</evidence>
<keyword evidence="5 7" id="KW-0732">Signal</keyword>
<dbReference type="EMBL" id="JAACNO010002657">
    <property type="protein sequence ID" value="KAF4131898.1"/>
    <property type="molecule type" value="Genomic_DNA"/>
</dbReference>
<dbReference type="GO" id="GO:0005576">
    <property type="term" value="C:extracellular region"/>
    <property type="evidence" value="ECO:0007669"/>
    <property type="project" value="UniProtKB-SubCell"/>
</dbReference>
<name>A0A8S9U161_PHYIN</name>
<reference evidence="9" key="1">
    <citation type="submission" date="2020-03" db="EMBL/GenBank/DDBJ databases">
        <title>Hybrid Assembly of Korean Phytophthora infestans isolates.</title>
        <authorList>
            <person name="Prokchorchik M."/>
            <person name="Lee Y."/>
            <person name="Seo J."/>
            <person name="Cho J.-H."/>
            <person name="Park Y.-E."/>
            <person name="Jang D.-C."/>
            <person name="Im J.-S."/>
            <person name="Choi J.-G."/>
            <person name="Park H.-J."/>
            <person name="Lee G.-B."/>
            <person name="Lee Y.-G."/>
            <person name="Hong S.-Y."/>
            <person name="Cho K."/>
            <person name="Sohn K.H."/>
        </authorList>
    </citation>
    <scope>NUCLEOTIDE SEQUENCE</scope>
    <source>
        <strain evidence="9">KR_2_A2</strain>
    </source>
</reference>
<evidence type="ECO:0000256" key="5">
    <source>
        <dbReference type="ARBA" id="ARBA00022729"/>
    </source>
</evidence>
<protein>
    <recommendedName>
        <fullName evidence="8">RxLR effector PexRD54 WY domain-containing protein</fullName>
    </recommendedName>
</protein>
<evidence type="ECO:0000256" key="7">
    <source>
        <dbReference type="SAM" id="SignalP"/>
    </source>
</evidence>
<feature type="signal peptide" evidence="7">
    <location>
        <begin position="1"/>
        <end position="19"/>
    </location>
</feature>
<dbReference type="GO" id="GO:0043657">
    <property type="term" value="C:host cell"/>
    <property type="evidence" value="ECO:0007669"/>
    <property type="project" value="UniProtKB-SubCell"/>
</dbReference>
<proteinExistence type="inferred from homology"/>
<gene>
    <name evidence="9" type="ORF">GN958_ATG18931</name>
</gene>
<evidence type="ECO:0000259" key="8">
    <source>
        <dbReference type="Pfam" id="PF22748"/>
    </source>
</evidence>
<keyword evidence="6" id="KW-0843">Virulence</keyword>
<evidence type="ECO:0000256" key="3">
    <source>
        <dbReference type="ARBA" id="ARBA00010400"/>
    </source>
</evidence>
<organism evidence="9 10">
    <name type="scientific">Phytophthora infestans</name>
    <name type="common">Potato late blight agent</name>
    <name type="synonym">Botrytis infestans</name>
    <dbReference type="NCBI Taxonomy" id="4787"/>
    <lineage>
        <taxon>Eukaryota</taxon>
        <taxon>Sar</taxon>
        <taxon>Stramenopiles</taxon>
        <taxon>Oomycota</taxon>
        <taxon>Peronosporomycetes</taxon>
        <taxon>Peronosporales</taxon>
        <taxon>Peronosporaceae</taxon>
        <taxon>Phytophthora</taxon>
    </lineage>
</organism>
<evidence type="ECO:0000256" key="4">
    <source>
        <dbReference type="ARBA" id="ARBA00022525"/>
    </source>
</evidence>
<accession>A0A8S9U161</accession>
<sequence>MYLTAVAFTVSILSSDASAAKDLRGRAGFHPPKQNSSTKLLRYTDAVDIVDEERAPILEHFKTLFKSSKVTPERLQHWLDTGLPAETVFRNMKLDRENAFSLFHDPKFAKWVQYADDLKDQLRYWVAVRKDPSVFFDLLHFNWVGASIFTKPEFSVWLKYVDDVNAKHPEAAPVSIIPTLTQHLGRRGRDGTEKLLKMIESGKATYNSQAFAKQVGNELFSLWINSRETPDKILCVLKYESRTQAFMGSQRWKEWERYLNAYDSRYPEKKATTIEVLTRKYGDANLVNVLIDASAKGATEKRAAQLQAEQFDMWMSLRESPIDVYNKLQHHYRDSSFFYDPLLSTWVSYMNVFVTRNPSKVDKMFLELGDTFEDKRFFRVLERAKKLPNTKNTATRLQLEKASTVFESGKPPGEIFKLLALDNVGDDILADTLFNMWMTYLKIFNKEHPNHQESWFTTLRVNYAWSGVEIIIETGTQNPSTRGMAEKVEDAFHNYWLDSKKAPDLAFRFLYLDKAGEKTLANPKFNTWVKYLKNFNERYPEDTTTVIDGLRANYNDRQLHRTLKRAKEDSSTEELATDLQSALIHNWRDAKRTPDELKRMLDGVPTFDE</sequence>
<comment type="caution">
    <text evidence="9">The sequence shown here is derived from an EMBL/GenBank/DDBJ whole genome shotgun (WGS) entry which is preliminary data.</text>
</comment>
<dbReference type="Pfam" id="PF22748">
    <property type="entry name" value="PexRD54_WY"/>
    <property type="match status" value="1"/>
</dbReference>
<evidence type="ECO:0000313" key="10">
    <source>
        <dbReference type="Proteomes" id="UP000704712"/>
    </source>
</evidence>
<evidence type="ECO:0000313" key="9">
    <source>
        <dbReference type="EMBL" id="KAF4131898.1"/>
    </source>
</evidence>
<feature type="domain" description="RxLR effector PexRD54 WY" evidence="8">
    <location>
        <begin position="495"/>
        <end position="531"/>
    </location>
</feature>
<comment type="subcellular location">
    <subcellularLocation>
        <location evidence="1">Host cell</location>
    </subcellularLocation>
    <subcellularLocation>
        <location evidence="2">Secreted</location>
    </subcellularLocation>
</comment>
<evidence type="ECO:0000256" key="1">
    <source>
        <dbReference type="ARBA" id="ARBA00004340"/>
    </source>
</evidence>
<feature type="chain" id="PRO_5035819543" description="RxLR effector PexRD54 WY domain-containing protein" evidence="7">
    <location>
        <begin position="20"/>
        <end position="609"/>
    </location>
</feature>
<dbReference type="Proteomes" id="UP000704712">
    <property type="component" value="Unassembled WGS sequence"/>
</dbReference>